<evidence type="ECO:0000313" key="1">
    <source>
        <dbReference type="EMBL" id="MEQ2246681.1"/>
    </source>
</evidence>
<name>A0ABV0UR19_9TELE</name>
<dbReference type="EMBL" id="JAHRIQ010081180">
    <property type="protein sequence ID" value="MEQ2246681.1"/>
    <property type="molecule type" value="Genomic_DNA"/>
</dbReference>
<dbReference type="Proteomes" id="UP001482620">
    <property type="component" value="Unassembled WGS sequence"/>
</dbReference>
<sequence>MNKTLQFHAGVIKSSSDPIGPTEVQHVRQHIRLSVTNTDRLLLSFLRQLATLRQADVPCQAKVDPRDETGRFGRLLTCAGNRGSGTTARSRRTLGNDLGLINGMEAG</sequence>
<gene>
    <name evidence="1" type="ORF">ILYODFUR_001843</name>
</gene>
<reference evidence="1 2" key="1">
    <citation type="submission" date="2021-06" db="EMBL/GenBank/DDBJ databases">
        <authorList>
            <person name="Palmer J.M."/>
        </authorList>
    </citation>
    <scope>NUCLEOTIDE SEQUENCE [LARGE SCALE GENOMIC DNA]</scope>
    <source>
        <strain evidence="2">if_2019</strain>
        <tissue evidence="1">Muscle</tissue>
    </source>
</reference>
<comment type="caution">
    <text evidence="1">The sequence shown here is derived from an EMBL/GenBank/DDBJ whole genome shotgun (WGS) entry which is preliminary data.</text>
</comment>
<keyword evidence="2" id="KW-1185">Reference proteome</keyword>
<proteinExistence type="predicted"/>
<accession>A0ABV0UR19</accession>
<organism evidence="1 2">
    <name type="scientific">Ilyodon furcidens</name>
    <name type="common">goldbreast splitfin</name>
    <dbReference type="NCBI Taxonomy" id="33524"/>
    <lineage>
        <taxon>Eukaryota</taxon>
        <taxon>Metazoa</taxon>
        <taxon>Chordata</taxon>
        <taxon>Craniata</taxon>
        <taxon>Vertebrata</taxon>
        <taxon>Euteleostomi</taxon>
        <taxon>Actinopterygii</taxon>
        <taxon>Neopterygii</taxon>
        <taxon>Teleostei</taxon>
        <taxon>Neoteleostei</taxon>
        <taxon>Acanthomorphata</taxon>
        <taxon>Ovalentaria</taxon>
        <taxon>Atherinomorphae</taxon>
        <taxon>Cyprinodontiformes</taxon>
        <taxon>Goodeidae</taxon>
        <taxon>Ilyodon</taxon>
    </lineage>
</organism>
<protein>
    <submittedName>
        <fullName evidence="1">Uncharacterized protein</fullName>
    </submittedName>
</protein>
<evidence type="ECO:0000313" key="2">
    <source>
        <dbReference type="Proteomes" id="UP001482620"/>
    </source>
</evidence>